<feature type="binding site" evidence="15">
    <location>
        <position position="182"/>
    </location>
    <ligand>
        <name>Mg(2+)</name>
        <dbReference type="ChEBI" id="CHEBI:18420"/>
        <label>1</label>
        <note>catalytic</note>
    </ligand>
</feature>
<evidence type="ECO:0000313" key="17">
    <source>
        <dbReference type="EMBL" id="CAJ0593451.1"/>
    </source>
</evidence>
<feature type="transmembrane region" description="Helical" evidence="16">
    <location>
        <begin position="32"/>
        <end position="50"/>
    </location>
</feature>
<dbReference type="GO" id="GO:0008254">
    <property type="term" value="F:3'-nucleotidase activity"/>
    <property type="evidence" value="ECO:0007669"/>
    <property type="project" value="TreeGrafter"/>
</dbReference>
<accession>A0AA36DVC6</accession>
<evidence type="ECO:0000256" key="11">
    <source>
        <dbReference type="ARBA" id="ARBA00022989"/>
    </source>
</evidence>
<evidence type="ECO:0000256" key="4">
    <source>
        <dbReference type="ARBA" id="ARBA00005152"/>
    </source>
</evidence>
<dbReference type="GO" id="GO:0090730">
    <property type="term" value="C:Las1 complex"/>
    <property type="evidence" value="ECO:0007669"/>
    <property type="project" value="InterPro"/>
</dbReference>
<comment type="subcellular location">
    <subcellularLocation>
        <location evidence="3">Membrane</location>
        <topology evidence="3">Single-pass membrane protein</topology>
    </subcellularLocation>
</comment>
<evidence type="ECO:0000256" key="14">
    <source>
        <dbReference type="ARBA" id="ARBA00042949"/>
    </source>
</evidence>
<dbReference type="PANTHER" id="PTHR43028">
    <property type="entry name" value="3'(2'),5'-BISPHOSPHATE NUCLEOTIDASE 1"/>
    <property type="match status" value="1"/>
</dbReference>
<dbReference type="InterPro" id="IPR007174">
    <property type="entry name" value="Las1"/>
</dbReference>
<comment type="similarity">
    <text evidence="5">Belongs to the inositol monophosphatase superfamily.</text>
</comment>
<dbReference type="GO" id="GO:0046872">
    <property type="term" value="F:metal ion binding"/>
    <property type="evidence" value="ECO:0007669"/>
    <property type="project" value="UniProtKB-KW"/>
</dbReference>
<evidence type="ECO:0000256" key="13">
    <source>
        <dbReference type="ARBA" id="ARBA00042119"/>
    </source>
</evidence>
<feature type="binding site" evidence="15">
    <location>
        <position position="304"/>
    </location>
    <ligand>
        <name>Mg(2+)</name>
        <dbReference type="ChEBI" id="CHEBI:18420"/>
        <label>1</label>
        <note>catalytic</note>
    </ligand>
</feature>
<feature type="binding site" evidence="15">
    <location>
        <position position="181"/>
    </location>
    <ligand>
        <name>Mg(2+)</name>
        <dbReference type="ChEBI" id="CHEBI:18420"/>
        <label>1</label>
        <note>catalytic</note>
    </ligand>
</feature>
<dbReference type="InterPro" id="IPR020550">
    <property type="entry name" value="Inositol_monophosphatase_CS"/>
</dbReference>
<dbReference type="Pfam" id="PF04031">
    <property type="entry name" value="Las1"/>
    <property type="match status" value="1"/>
</dbReference>
<dbReference type="GO" id="GO:0012505">
    <property type="term" value="C:endomembrane system"/>
    <property type="evidence" value="ECO:0007669"/>
    <property type="project" value="TreeGrafter"/>
</dbReference>
<keyword evidence="10 15" id="KW-0460">Magnesium</keyword>
<comment type="catalytic activity">
    <reaction evidence="1">
        <text>a myo-inositol phosphate + H2O = myo-inositol + phosphate</text>
        <dbReference type="Rhea" id="RHEA:24056"/>
        <dbReference type="ChEBI" id="CHEBI:15377"/>
        <dbReference type="ChEBI" id="CHEBI:17268"/>
        <dbReference type="ChEBI" id="CHEBI:43474"/>
        <dbReference type="ChEBI" id="CHEBI:84139"/>
        <dbReference type="EC" id="3.1.3.25"/>
    </reaction>
</comment>
<dbReference type="PROSITE" id="PS00630">
    <property type="entry name" value="IMP_2"/>
    <property type="match status" value="1"/>
</dbReference>
<evidence type="ECO:0000256" key="12">
    <source>
        <dbReference type="ARBA" id="ARBA00023136"/>
    </source>
</evidence>
<dbReference type="Gene3D" id="3.30.540.10">
    <property type="entry name" value="Fructose-1,6-Bisphosphatase, subunit A, domain 1"/>
    <property type="match status" value="1"/>
</dbReference>
<reference evidence="17" key="1">
    <citation type="submission" date="2023-07" db="EMBL/GenBank/DDBJ databases">
        <authorList>
            <consortium name="CYATHOMIX"/>
        </authorList>
    </citation>
    <scope>NUCLEOTIDE SEQUENCE</scope>
    <source>
        <strain evidence="17">N/A</strain>
    </source>
</reference>
<evidence type="ECO:0000256" key="1">
    <source>
        <dbReference type="ARBA" id="ARBA00001033"/>
    </source>
</evidence>
<dbReference type="Pfam" id="PF00459">
    <property type="entry name" value="Inositol_P"/>
    <property type="match status" value="1"/>
</dbReference>
<name>A0AA36DVC6_CYLNA</name>
<dbReference type="AlphaFoldDB" id="A0AA36DVC6"/>
<dbReference type="PANTHER" id="PTHR43028:SF4">
    <property type="entry name" value="INOSITOL MONOPHOSPHATASE 3"/>
    <property type="match status" value="1"/>
</dbReference>
<gene>
    <name evidence="17" type="ORF">CYNAS_LOCUS5434</name>
</gene>
<dbReference type="InterPro" id="IPR000760">
    <property type="entry name" value="Inositol_monophosphatase-like"/>
</dbReference>
<evidence type="ECO:0000256" key="6">
    <source>
        <dbReference type="ARBA" id="ARBA00013106"/>
    </source>
</evidence>
<dbReference type="InterPro" id="IPR050725">
    <property type="entry name" value="CysQ/Inositol_MonoPase"/>
</dbReference>
<evidence type="ECO:0000256" key="15">
    <source>
        <dbReference type="PIRSR" id="PIRSR600760-2"/>
    </source>
</evidence>
<feature type="binding site" evidence="15">
    <location>
        <position position="179"/>
    </location>
    <ligand>
        <name>Mg(2+)</name>
        <dbReference type="ChEBI" id="CHEBI:18420"/>
        <label>1</label>
        <note>catalytic</note>
    </ligand>
</feature>
<evidence type="ECO:0000256" key="9">
    <source>
        <dbReference type="ARBA" id="ARBA00022801"/>
    </source>
</evidence>
<evidence type="ECO:0000313" key="18">
    <source>
        <dbReference type="Proteomes" id="UP001176961"/>
    </source>
</evidence>
<organism evidence="17 18">
    <name type="scientific">Cylicocyclus nassatus</name>
    <name type="common">Nematode worm</name>
    <dbReference type="NCBI Taxonomy" id="53992"/>
    <lineage>
        <taxon>Eukaryota</taxon>
        <taxon>Metazoa</taxon>
        <taxon>Ecdysozoa</taxon>
        <taxon>Nematoda</taxon>
        <taxon>Chromadorea</taxon>
        <taxon>Rhabditida</taxon>
        <taxon>Rhabditina</taxon>
        <taxon>Rhabditomorpha</taxon>
        <taxon>Strongyloidea</taxon>
        <taxon>Strongylidae</taxon>
        <taxon>Cylicocyclus</taxon>
    </lineage>
</organism>
<dbReference type="GO" id="GO:0004519">
    <property type="term" value="F:endonuclease activity"/>
    <property type="evidence" value="ECO:0007669"/>
    <property type="project" value="InterPro"/>
</dbReference>
<keyword evidence="18" id="KW-1185">Reference proteome</keyword>
<dbReference type="EMBL" id="CATQJL010000112">
    <property type="protein sequence ID" value="CAJ0593451.1"/>
    <property type="molecule type" value="Genomic_DNA"/>
</dbReference>
<dbReference type="GO" id="GO:0046854">
    <property type="term" value="P:phosphatidylinositol phosphate biosynthetic process"/>
    <property type="evidence" value="ECO:0007669"/>
    <property type="project" value="InterPro"/>
</dbReference>
<comment type="cofactor">
    <cofactor evidence="2 15">
        <name>Mg(2+)</name>
        <dbReference type="ChEBI" id="CHEBI:18420"/>
    </cofactor>
</comment>
<dbReference type="GO" id="GO:0052834">
    <property type="term" value="F:inositol monophosphate phosphatase activity"/>
    <property type="evidence" value="ECO:0007669"/>
    <property type="project" value="UniProtKB-EC"/>
</dbReference>
<keyword evidence="12 16" id="KW-0472">Membrane</keyword>
<sequence length="830" mass="94079">MHTGRIEDHQFLSTLQDKPATNMQVRLHARNTFAVVIGIGFLYLAYLIFFKAGDGFPEIDVDLSSVVSYATLAVEMGGYAVRKIHDENMLNIAQKGLTDEGKAELLTKADLVSNFLILDVLQRFPRLKVVTEEKDTSISEKDAAPYRADSYSVWLSIRDILDKIPSYRLTLSDVQMYVDPLDATQEYTEGLTEYVTVMACITVKDEPIFGAIFRPFTNETIFGVKGWGVMTSSGEKIHPKLPAETITKIVVSRSHAGDVEKLAQESFGDRFKVEPAGGSGYKTLRLVNGTAELYIHQTAIKKWDTCAGDAILRAMGGAMLDLEGTPLQYGPNSPTVNKKGLVASVWTPYTYAQEIIPHSCYLMSNACFRVPYTAPEWNRVRTLFQSEDVDELKECLAILSMWRSRMGNSIPVAISCSDLIIRLAIAELQVVGEENKWMKMEELKMQHCIAIIRFINYVNEICQNQNQRQTSIIKAVQHLGIPSWLVEIRHNASHSHVPPIGTLRKAFQFCRQWLWDNFWSRQPYEAMRSAGAVDKRNDVVAAEAELRDLRIHNAIVAYALWRNVNNDESNDGMGERPVVELLRFVMQQPFDFLKMFVSDGFLIMTDSQLKRADFKVSIGWSIPLSLQLYWKPVFIMIYEAKVVNELLINLLNRLSSNENAPQIEFQLVAWTKFFLEPCIQTENDVITQSDWSRILHKMVAATGHFDAPIVESVMAKVPNLSEKRRRQVRRIMDITLSESLCAVDDSMSVRTLEDLQRLIRKDRENVSSSGTTSTNRFTLCDGEEWCSVPLGLLPGASVDTLSLILDDDWFLAQKRHTSENLDLSVIEEEH</sequence>
<keyword evidence="7 16" id="KW-0812">Transmembrane</keyword>
<evidence type="ECO:0000256" key="8">
    <source>
        <dbReference type="ARBA" id="ARBA00022723"/>
    </source>
</evidence>
<evidence type="ECO:0000256" key="16">
    <source>
        <dbReference type="SAM" id="Phobius"/>
    </source>
</evidence>
<dbReference type="Gene3D" id="3.40.190.80">
    <property type="match status" value="1"/>
</dbReference>
<evidence type="ECO:0000256" key="10">
    <source>
        <dbReference type="ARBA" id="ARBA00022842"/>
    </source>
</evidence>
<comment type="pathway">
    <text evidence="4">Polyol metabolism; myo-inositol biosynthesis; myo-inositol from D-glucose 6-phosphate: step 2/2.</text>
</comment>
<dbReference type="GO" id="GO:0016020">
    <property type="term" value="C:membrane"/>
    <property type="evidence" value="ECO:0007669"/>
    <property type="project" value="UniProtKB-SubCell"/>
</dbReference>
<dbReference type="SUPFAM" id="SSF56655">
    <property type="entry name" value="Carbohydrate phosphatase"/>
    <property type="match status" value="1"/>
</dbReference>
<proteinExistence type="inferred from homology"/>
<dbReference type="GO" id="GO:0006364">
    <property type="term" value="P:rRNA processing"/>
    <property type="evidence" value="ECO:0007669"/>
    <property type="project" value="InterPro"/>
</dbReference>
<evidence type="ECO:0000256" key="2">
    <source>
        <dbReference type="ARBA" id="ARBA00001946"/>
    </source>
</evidence>
<evidence type="ECO:0000256" key="5">
    <source>
        <dbReference type="ARBA" id="ARBA00009759"/>
    </source>
</evidence>
<dbReference type="Proteomes" id="UP001176961">
    <property type="component" value="Unassembled WGS sequence"/>
</dbReference>
<comment type="caution">
    <text evidence="17">The sequence shown here is derived from an EMBL/GenBank/DDBJ whole genome shotgun (WGS) entry which is preliminary data.</text>
</comment>
<feature type="binding site" evidence="15">
    <location>
        <position position="132"/>
    </location>
    <ligand>
        <name>Mg(2+)</name>
        <dbReference type="ChEBI" id="CHEBI:18420"/>
        <label>1</label>
        <note>catalytic</note>
    </ligand>
</feature>
<protein>
    <recommendedName>
        <fullName evidence="6">inositol-phosphate phosphatase</fullName>
        <ecNumber evidence="6">3.1.3.25</ecNumber>
    </recommendedName>
    <alternativeName>
        <fullName evidence="14">Inositol-1(or 4)-monophosphatase 3</fullName>
    </alternativeName>
    <alternativeName>
        <fullName evidence="13">Myo-inositol monophosphatase A3</fullName>
    </alternativeName>
</protein>
<evidence type="ECO:0000256" key="7">
    <source>
        <dbReference type="ARBA" id="ARBA00022692"/>
    </source>
</evidence>
<dbReference type="FunFam" id="3.30.540.10:FF:000012">
    <property type="entry name" value="Blast:Putative inositol monophosphatase 3"/>
    <property type="match status" value="1"/>
</dbReference>
<keyword evidence="11 16" id="KW-1133">Transmembrane helix</keyword>
<keyword evidence="8 15" id="KW-0479">Metal-binding</keyword>
<dbReference type="EC" id="3.1.3.25" evidence="6"/>
<keyword evidence="9" id="KW-0378">Hydrolase</keyword>
<evidence type="ECO:0000256" key="3">
    <source>
        <dbReference type="ARBA" id="ARBA00004167"/>
    </source>
</evidence>